<dbReference type="AlphaFoldDB" id="A0A1H7LQM3"/>
<reference evidence="3 4" key="1">
    <citation type="submission" date="2016-10" db="EMBL/GenBank/DDBJ databases">
        <authorList>
            <person name="de Groot N.N."/>
        </authorList>
    </citation>
    <scope>NUCLEOTIDE SEQUENCE [LARGE SCALE GENOMIC DNA]</scope>
    <source>
        <strain evidence="3 4">DSM 14858</strain>
    </source>
</reference>
<dbReference type="Proteomes" id="UP000199283">
    <property type="component" value="Unassembled WGS sequence"/>
</dbReference>
<dbReference type="EMBL" id="FNZQ01000002">
    <property type="protein sequence ID" value="SEL01200.1"/>
    <property type="molecule type" value="Genomic_DNA"/>
</dbReference>
<sequence length="303" mass="34649">MDHRTFLTTIPPAERTRLTALSDRAGLTHLSGHLALIGLLAGAVFVKVPGWPVLMLPLGIVLIFLFTLQHETTHQTPFRNRALNEWVGRFCGLILLLPPTWFRLFHLAHHRHTQDLANDPELATPKPKTRAQYILHISGLPVWRTMIGTLLRNATGRAEYAYVQPSRLAHVRDEARLMLGLYAFALTASLAEGSFILLWVWIMPMLLGQPFLRLYLLAEHGRCATVANMLENTRTTLTNRAVRWIAWNMPYHTEHHVWPTVPFHRLPELHRLMHPHLAEVTPGYVPFHRELIRELSTGVPDAH</sequence>
<dbReference type="Pfam" id="PF00487">
    <property type="entry name" value="FA_desaturase"/>
    <property type="match status" value="1"/>
</dbReference>
<evidence type="ECO:0000256" key="1">
    <source>
        <dbReference type="SAM" id="Phobius"/>
    </source>
</evidence>
<gene>
    <name evidence="3" type="ORF">SAMN04488526_1797</name>
</gene>
<dbReference type="OrthoDB" id="9769653at2"/>
<keyword evidence="1" id="KW-0812">Transmembrane</keyword>
<feature type="transmembrane region" description="Helical" evidence="1">
    <location>
        <begin position="25"/>
        <end position="45"/>
    </location>
</feature>
<accession>A0A1H7LQM3</accession>
<dbReference type="STRING" id="188906.SAMN04488526_1797"/>
<keyword evidence="1" id="KW-1133">Transmembrane helix</keyword>
<organism evidence="3 4">
    <name type="scientific">Jannaschia helgolandensis</name>
    <dbReference type="NCBI Taxonomy" id="188906"/>
    <lineage>
        <taxon>Bacteria</taxon>
        <taxon>Pseudomonadati</taxon>
        <taxon>Pseudomonadota</taxon>
        <taxon>Alphaproteobacteria</taxon>
        <taxon>Rhodobacterales</taxon>
        <taxon>Roseobacteraceae</taxon>
        <taxon>Jannaschia</taxon>
    </lineage>
</organism>
<dbReference type="PANTHER" id="PTHR12879:SF8">
    <property type="entry name" value="SPHINGOLIPID DELTA(4)-DESATURASE DES1"/>
    <property type="match status" value="1"/>
</dbReference>
<keyword evidence="1" id="KW-0472">Membrane</keyword>
<dbReference type="GO" id="GO:0046513">
    <property type="term" value="P:ceramide biosynthetic process"/>
    <property type="evidence" value="ECO:0007669"/>
    <property type="project" value="TreeGrafter"/>
</dbReference>
<dbReference type="RefSeq" id="WP_092761924.1">
    <property type="nucleotide sequence ID" value="NZ_FNZQ01000002.1"/>
</dbReference>
<evidence type="ECO:0000313" key="3">
    <source>
        <dbReference type="EMBL" id="SEL01200.1"/>
    </source>
</evidence>
<dbReference type="GO" id="GO:0042284">
    <property type="term" value="F:sphingolipid delta-4 desaturase activity"/>
    <property type="evidence" value="ECO:0007669"/>
    <property type="project" value="TreeGrafter"/>
</dbReference>
<evidence type="ECO:0000313" key="4">
    <source>
        <dbReference type="Proteomes" id="UP000199283"/>
    </source>
</evidence>
<evidence type="ECO:0000259" key="2">
    <source>
        <dbReference type="Pfam" id="PF00487"/>
    </source>
</evidence>
<proteinExistence type="predicted"/>
<dbReference type="InterPro" id="IPR005804">
    <property type="entry name" value="FA_desaturase_dom"/>
</dbReference>
<dbReference type="GO" id="GO:0016020">
    <property type="term" value="C:membrane"/>
    <property type="evidence" value="ECO:0007669"/>
    <property type="project" value="GOC"/>
</dbReference>
<name>A0A1H7LQM3_9RHOB</name>
<dbReference type="PANTHER" id="PTHR12879">
    <property type="entry name" value="SPHINGOLIPID DELTA 4 DESATURASE/C-4 HYDROXYLASE PROTEIN DES2"/>
    <property type="match status" value="1"/>
</dbReference>
<protein>
    <submittedName>
        <fullName evidence="3">Fatty acid desaturase</fullName>
    </submittedName>
</protein>
<feature type="transmembrane region" description="Helical" evidence="1">
    <location>
        <begin position="177"/>
        <end position="202"/>
    </location>
</feature>
<feature type="transmembrane region" description="Helical" evidence="1">
    <location>
        <begin position="51"/>
        <end position="68"/>
    </location>
</feature>
<keyword evidence="4" id="KW-1185">Reference proteome</keyword>
<feature type="domain" description="Fatty acid desaturase" evidence="2">
    <location>
        <begin position="50"/>
        <end position="285"/>
    </location>
</feature>